<dbReference type="AlphaFoldDB" id="A0A8H5GJP2"/>
<proteinExistence type="predicted"/>
<keyword evidence="4" id="KW-0150">Chloroplast</keyword>
<comment type="cofactor">
    <cofactor evidence="1">
        <name>Mg(2+)</name>
        <dbReference type="ChEBI" id="CHEBI:18420"/>
    </cofactor>
</comment>
<dbReference type="SUPFAM" id="SSF52540">
    <property type="entry name" value="P-loop containing nucleoside triphosphate hydrolases"/>
    <property type="match status" value="3"/>
</dbReference>
<keyword evidence="10" id="KW-0460">Magnesium</keyword>
<sequence>MSAPGRLAASPFQPHLLGTIQKLVPIPMIATFKLLLNQSCSCVRQIDGKGPGGFYVRSITNTSVIFHSTFTSMPPCNIIVFGPIGCGKSSIVNMLLGEHDKKAHVSGGAKSGTEDIGKYCAIIEQKEYNLFDTIGLDRGNSDQENKEKENKLTDLIRGLLGGVSLLVYCMRGPSHPQTREQNYVFMYNELCRKNVRIAIVVTGLEDLQDMDSNSWWNNSNEDVLTEYSSHRRAYITATRGRWGDGKYSKQAEYNASKAPLRDLIVNECLQVTRPWRMPYNIIFSGPTGCGKSSVINMLLEEHDEKAPVSIGAEAGTKKIEEYFAVIGGKEYNLVDTVGLGQGNSDQKNKEEEENLTDLIHNLLGGVSLLVYCMRGPSRPQTPEKNYVFVHDKLCGKNVRTAIVVTGLEDDEGMDPKSWWNKYRDYLQERSNYRRAYITATVGKEVNGTYSKQAEYDASKAPLRDLIVEEVTMSWEEPPSFTQNIVFFGATGCGKSSVINMLLREQDEKAAVSDGAKPCTMKTESYLTQRRGIRYQFFDTVALDQAVVQNRKDALVELGHLMRDMQEGVSLLVYCVRGPRLPTLDINYEIFYEGFCRKEVPIFIVVTGLEDLDDTESWWSNNKAALKDVPLAGHACITATVGKKKDGEYSKQEEYNQSKEKLWKLLSNECNKVTEPWKMGGTLAYWYEAVFRWIRRRLPFWVTDNINPQLKDLYEVLVKFLTEGEAEDIVNRVDQ</sequence>
<keyword evidence="13" id="KW-0472">Membrane</keyword>
<evidence type="ECO:0000256" key="5">
    <source>
        <dbReference type="ARBA" id="ARBA00022640"/>
    </source>
</evidence>
<evidence type="ECO:0000256" key="8">
    <source>
        <dbReference type="ARBA" id="ARBA00022801"/>
    </source>
</evidence>
<comment type="caution">
    <text evidence="16">The sequence shown here is derived from an EMBL/GenBank/DDBJ whole genome shotgun (WGS) entry which is preliminary data.</text>
</comment>
<dbReference type="GO" id="GO:0016020">
    <property type="term" value="C:membrane"/>
    <property type="evidence" value="ECO:0007669"/>
    <property type="project" value="UniProtKB-SubCell"/>
</dbReference>
<name>A0A8H5GJP2_9AGAR</name>
<dbReference type="Gene3D" id="3.40.50.300">
    <property type="entry name" value="P-loop containing nucleotide triphosphate hydrolases"/>
    <property type="match status" value="3"/>
</dbReference>
<evidence type="ECO:0000256" key="3">
    <source>
        <dbReference type="ARBA" id="ARBA00022448"/>
    </source>
</evidence>
<evidence type="ECO:0000256" key="6">
    <source>
        <dbReference type="ARBA" id="ARBA00022692"/>
    </source>
</evidence>
<evidence type="ECO:0000256" key="4">
    <source>
        <dbReference type="ARBA" id="ARBA00022528"/>
    </source>
</evidence>
<dbReference type="GO" id="GO:0005525">
    <property type="term" value="F:GTP binding"/>
    <property type="evidence" value="ECO:0007669"/>
    <property type="project" value="InterPro"/>
</dbReference>
<feature type="domain" description="G" evidence="15">
    <location>
        <begin position="78"/>
        <end position="173"/>
    </location>
</feature>
<keyword evidence="5" id="KW-0934">Plastid</keyword>
<keyword evidence="17" id="KW-1185">Reference proteome</keyword>
<keyword evidence="11" id="KW-0653">Protein transport</keyword>
<dbReference type="OrthoDB" id="8954335at2759"/>
<dbReference type="InterPro" id="IPR006073">
    <property type="entry name" value="GTP-bd"/>
</dbReference>
<dbReference type="PANTHER" id="PTHR10903:SF135">
    <property type="entry name" value="TRANSLOCASE OF CHLOROPLAST 120, CHLOROPLASTIC-RELATED"/>
    <property type="match status" value="1"/>
</dbReference>
<keyword evidence="6" id="KW-0812">Transmembrane</keyword>
<dbReference type="GO" id="GO:0016787">
    <property type="term" value="F:hydrolase activity"/>
    <property type="evidence" value="ECO:0007669"/>
    <property type="project" value="UniProtKB-KW"/>
</dbReference>
<dbReference type="EMBL" id="JAACJN010000156">
    <property type="protein sequence ID" value="KAF5366132.1"/>
    <property type="molecule type" value="Genomic_DNA"/>
</dbReference>
<dbReference type="GO" id="GO:0015031">
    <property type="term" value="P:protein transport"/>
    <property type="evidence" value="ECO:0007669"/>
    <property type="project" value="UniProtKB-KW"/>
</dbReference>
<dbReference type="Pfam" id="PF01926">
    <property type="entry name" value="MMR_HSR1"/>
    <property type="match status" value="3"/>
</dbReference>
<evidence type="ECO:0000256" key="7">
    <source>
        <dbReference type="ARBA" id="ARBA00022723"/>
    </source>
</evidence>
<evidence type="ECO:0000259" key="15">
    <source>
        <dbReference type="Pfam" id="PF01926"/>
    </source>
</evidence>
<evidence type="ECO:0000313" key="17">
    <source>
        <dbReference type="Proteomes" id="UP000518752"/>
    </source>
</evidence>
<gene>
    <name evidence="16" type="ORF">D9757_010947</name>
</gene>
<evidence type="ECO:0000313" key="16">
    <source>
        <dbReference type="EMBL" id="KAF5366132.1"/>
    </source>
</evidence>
<dbReference type="InterPro" id="IPR045058">
    <property type="entry name" value="GIMA/IAN/Toc"/>
</dbReference>
<accession>A0A8H5GJP2</accession>
<keyword evidence="7" id="KW-0479">Metal-binding</keyword>
<keyword evidence="8" id="KW-0378">Hydrolase</keyword>
<dbReference type="CDD" id="cd00882">
    <property type="entry name" value="Ras_like_GTPase"/>
    <property type="match status" value="3"/>
</dbReference>
<evidence type="ECO:0000256" key="14">
    <source>
        <dbReference type="ARBA" id="ARBA00024013"/>
    </source>
</evidence>
<evidence type="ECO:0000256" key="13">
    <source>
        <dbReference type="ARBA" id="ARBA00023136"/>
    </source>
</evidence>
<keyword evidence="3" id="KW-0813">Transport</keyword>
<comment type="subcellular location">
    <subcellularLocation>
        <location evidence="2">Membrane</location>
        <topology evidence="2">Single-pass membrane protein</topology>
    </subcellularLocation>
    <subcellularLocation>
        <location evidence="14">Plastid</location>
        <location evidence="14">Chloroplast outer membrane</location>
    </subcellularLocation>
</comment>
<dbReference type="GO" id="GO:0046872">
    <property type="term" value="F:metal ion binding"/>
    <property type="evidence" value="ECO:0007669"/>
    <property type="project" value="UniProtKB-KW"/>
</dbReference>
<dbReference type="PANTHER" id="PTHR10903">
    <property type="entry name" value="GTPASE, IMAP FAMILY MEMBER-RELATED"/>
    <property type="match status" value="1"/>
</dbReference>
<evidence type="ECO:0000256" key="1">
    <source>
        <dbReference type="ARBA" id="ARBA00001946"/>
    </source>
</evidence>
<evidence type="ECO:0000256" key="10">
    <source>
        <dbReference type="ARBA" id="ARBA00022842"/>
    </source>
</evidence>
<feature type="domain" description="G" evidence="15">
    <location>
        <begin position="281"/>
        <end position="353"/>
    </location>
</feature>
<feature type="domain" description="G" evidence="15">
    <location>
        <begin position="484"/>
        <end position="584"/>
    </location>
</feature>
<keyword evidence="9" id="KW-1002">Plastid outer membrane</keyword>
<keyword evidence="12" id="KW-1133">Transmembrane helix</keyword>
<reference evidence="16 17" key="1">
    <citation type="journal article" date="2020" name="ISME J.">
        <title>Uncovering the hidden diversity of litter-decomposition mechanisms in mushroom-forming fungi.</title>
        <authorList>
            <person name="Floudas D."/>
            <person name="Bentzer J."/>
            <person name="Ahren D."/>
            <person name="Johansson T."/>
            <person name="Persson P."/>
            <person name="Tunlid A."/>
        </authorList>
    </citation>
    <scope>NUCLEOTIDE SEQUENCE [LARGE SCALE GENOMIC DNA]</scope>
    <source>
        <strain evidence="16 17">CBS 406.79</strain>
    </source>
</reference>
<organism evidence="16 17">
    <name type="scientific">Collybiopsis confluens</name>
    <dbReference type="NCBI Taxonomy" id="2823264"/>
    <lineage>
        <taxon>Eukaryota</taxon>
        <taxon>Fungi</taxon>
        <taxon>Dikarya</taxon>
        <taxon>Basidiomycota</taxon>
        <taxon>Agaricomycotina</taxon>
        <taxon>Agaricomycetes</taxon>
        <taxon>Agaricomycetidae</taxon>
        <taxon>Agaricales</taxon>
        <taxon>Marasmiineae</taxon>
        <taxon>Omphalotaceae</taxon>
        <taxon>Collybiopsis</taxon>
    </lineage>
</organism>
<evidence type="ECO:0000256" key="2">
    <source>
        <dbReference type="ARBA" id="ARBA00004167"/>
    </source>
</evidence>
<protein>
    <recommendedName>
        <fullName evidence="15">G domain-containing protein</fullName>
    </recommendedName>
</protein>
<evidence type="ECO:0000256" key="12">
    <source>
        <dbReference type="ARBA" id="ARBA00022989"/>
    </source>
</evidence>
<evidence type="ECO:0000256" key="11">
    <source>
        <dbReference type="ARBA" id="ARBA00022927"/>
    </source>
</evidence>
<evidence type="ECO:0000256" key="9">
    <source>
        <dbReference type="ARBA" id="ARBA00022805"/>
    </source>
</evidence>
<dbReference type="InterPro" id="IPR027417">
    <property type="entry name" value="P-loop_NTPase"/>
</dbReference>
<dbReference type="Proteomes" id="UP000518752">
    <property type="component" value="Unassembled WGS sequence"/>
</dbReference>